<proteinExistence type="predicted"/>
<feature type="compositionally biased region" description="Gly residues" evidence="1">
    <location>
        <begin position="57"/>
        <end position="67"/>
    </location>
</feature>
<dbReference type="EMBL" id="JBHMFI010000002">
    <property type="protein sequence ID" value="MFB9074136.1"/>
    <property type="molecule type" value="Genomic_DNA"/>
</dbReference>
<evidence type="ECO:0000313" key="2">
    <source>
        <dbReference type="EMBL" id="MFB9074136.1"/>
    </source>
</evidence>
<gene>
    <name evidence="2" type="ORF">ACFFX0_24235</name>
</gene>
<organism evidence="2 3">
    <name type="scientific">Citricoccus parietis</name>
    <dbReference type="NCBI Taxonomy" id="592307"/>
    <lineage>
        <taxon>Bacteria</taxon>
        <taxon>Bacillati</taxon>
        <taxon>Actinomycetota</taxon>
        <taxon>Actinomycetes</taxon>
        <taxon>Micrococcales</taxon>
        <taxon>Micrococcaceae</taxon>
        <taxon>Citricoccus</taxon>
    </lineage>
</organism>
<sequence length="168" mass="17667">MASGLAKTPMRQERRSRSTTPAVPTLWAEASTWVARSKEVGNSPRVTGDPRAMVDPAGGGFETGGPEPGERPEPGEWTASGSPTRTPMAPVPWGTTIARAPTPSAQSWTAGTSAPSAHRARTGWLRGTPKTEAPANNSVRPRLPANAEPSQCARRVESATACAMVRSR</sequence>
<dbReference type="Proteomes" id="UP001589575">
    <property type="component" value="Unassembled WGS sequence"/>
</dbReference>
<accession>A0ABV5G5H2</accession>
<comment type="caution">
    <text evidence="2">The sequence shown here is derived from an EMBL/GenBank/DDBJ whole genome shotgun (WGS) entry which is preliminary data.</text>
</comment>
<evidence type="ECO:0000256" key="1">
    <source>
        <dbReference type="SAM" id="MobiDB-lite"/>
    </source>
</evidence>
<name>A0ABV5G5H2_9MICC</name>
<evidence type="ECO:0000313" key="3">
    <source>
        <dbReference type="Proteomes" id="UP001589575"/>
    </source>
</evidence>
<feature type="region of interest" description="Disordered" evidence="1">
    <location>
        <begin position="36"/>
        <end position="152"/>
    </location>
</feature>
<feature type="region of interest" description="Disordered" evidence="1">
    <location>
        <begin position="1"/>
        <end position="24"/>
    </location>
</feature>
<protein>
    <submittedName>
        <fullName evidence="2">Uncharacterized protein</fullName>
    </submittedName>
</protein>
<feature type="compositionally biased region" description="Polar residues" evidence="1">
    <location>
        <begin position="103"/>
        <end position="115"/>
    </location>
</feature>
<reference evidence="2 3" key="1">
    <citation type="submission" date="2024-09" db="EMBL/GenBank/DDBJ databases">
        <authorList>
            <person name="Sun Q."/>
            <person name="Mori K."/>
        </authorList>
    </citation>
    <scope>NUCLEOTIDE SEQUENCE [LARGE SCALE GENOMIC DNA]</scope>
    <source>
        <strain evidence="2 3">CCM 7609</strain>
    </source>
</reference>
<keyword evidence="3" id="KW-1185">Reference proteome</keyword>